<protein>
    <submittedName>
        <fullName evidence="2">Uncharacterized protein</fullName>
    </submittedName>
</protein>
<dbReference type="Proteomes" id="UP000230557">
    <property type="component" value="Unassembled WGS sequence"/>
</dbReference>
<organism evidence="2 3">
    <name type="scientific">Candidatus Doudnabacteria bacterium CG10_big_fil_rev_8_21_14_0_10_41_10</name>
    <dbReference type="NCBI Taxonomy" id="1974551"/>
    <lineage>
        <taxon>Bacteria</taxon>
        <taxon>Candidatus Doudnaibacteriota</taxon>
    </lineage>
</organism>
<reference evidence="3" key="1">
    <citation type="submission" date="2017-09" db="EMBL/GenBank/DDBJ databases">
        <title>Depth-based differentiation of microbial function through sediment-hosted aquifers and enrichment of novel symbionts in the deep terrestrial subsurface.</title>
        <authorList>
            <person name="Probst A.J."/>
            <person name="Ladd B."/>
            <person name="Jarett J.K."/>
            <person name="Geller-Mcgrath D.E."/>
            <person name="Sieber C.M.K."/>
            <person name="Emerson J.B."/>
            <person name="Anantharaman K."/>
            <person name="Thomas B.C."/>
            <person name="Malmstrom R."/>
            <person name="Stieglmeier M."/>
            <person name="Klingl A."/>
            <person name="Woyke T."/>
            <person name="Ryan C.M."/>
            <person name="Banfield J.F."/>
        </authorList>
    </citation>
    <scope>NUCLEOTIDE SEQUENCE [LARGE SCALE GENOMIC DNA]</scope>
</reference>
<accession>A0A2H0VED0</accession>
<feature type="region of interest" description="Disordered" evidence="1">
    <location>
        <begin position="1"/>
        <end position="42"/>
    </location>
</feature>
<evidence type="ECO:0000313" key="3">
    <source>
        <dbReference type="Proteomes" id="UP000230557"/>
    </source>
</evidence>
<dbReference type="EMBL" id="PFAJ01000017">
    <property type="protein sequence ID" value="PIR97458.1"/>
    <property type="molecule type" value="Genomic_DNA"/>
</dbReference>
<evidence type="ECO:0000256" key="1">
    <source>
        <dbReference type="SAM" id="MobiDB-lite"/>
    </source>
</evidence>
<comment type="caution">
    <text evidence="2">The sequence shown here is derived from an EMBL/GenBank/DDBJ whole genome shotgun (WGS) entry which is preliminary data.</text>
</comment>
<evidence type="ECO:0000313" key="2">
    <source>
        <dbReference type="EMBL" id="PIR97458.1"/>
    </source>
</evidence>
<dbReference type="AlphaFoldDB" id="A0A2H0VED0"/>
<sequence length="1210" mass="137211">MDHFEQKQSPTQETGIEKPEELEAQQERLRQSAIRDVVENKRATDSAIESKTKSVQNIFGSLERRTVGEHETRETVINNPEEILSKVKDDLAKIENPTIDDISRVLITSGLETKDIESWLAVNKSELQSLSSGRKNLETREGELSAELTQEEQKNFFAKLFRSKERKAIISQLREVSDRTVQVDTVLGERQSRGSQTESAMQELVSRRQELALNSAEQLFQDVAERHQRLKEKLTSPEIKQELNVDLIAQRVLPELDKLRTEGKITDEDAEEYFGLLKAQLAEGNQSDWNDPIEKKEAVEARKKRTNELNYDLRNLSYRVSGKGNAPADKNYDKIFDFLIRGMTKGKVEQVREALGGSLPPELQERIGKITEGIIYPYSDYRTPRSERKDVLDLSKIPIEDFKGLDGLERWKIVKKFAESSGVIPRETFEQVEKVIIKRLFEEQLFPGGRESWDGTAAAEKMGDLGNPEALPLMLRHIEASGSGHTNNAVVYEMERLLKESDPEALRKTLEAQPKNKQFLLQTLGDENSYMSRFGRINSRYSTCSLLQNGDLTVAKEQLTKILENGGTLDEEKVRDFYLGHNEDNQETLEPLLKARAEVEKVIVDSKLNVWTQSADKLLAALVNPKYGESVAFPKRIAQEGLGISDEKMLAVVDHIFAAKTFKGSGFEREAFLDGLVLLNSKEDGKAVLETLLTAYRGSRDDPKRMRRVFQLLSTLEGFSKYGFATPNPEEASHIQQEILNLQNQSGQTTDKAERKRIKNGIETLEAKLQNLTGLKGIEETMTQRVVESACRKLDLPAEYQQKIIDNLEALLKSGVFEIVPSLAGKYDSKNESEVKQLLKVITEHIIEGDFRSWRYAHERSETQLSGLSDEQKEFWKNNLDPISIEIELAEGESGRRADELKAAQEIIRNAKEHILDSQPSFDFSKTRFDTLSAQIHEVTERIKTSSSEDEKKRLILEKRTLQSEATLIGGILEVERATPKSYTREKILTQARELREKILELNIPLAGLDIEQVEKIFTVGDIKNVTAYESDDPMTLLRVGVEPQETCQSWRNGGFNECLLSYVADSNKKVLNVADGEGKIVARSIIKLTNQRGENDFESKTQRKTLLVEKPYSLLPNSEVYHAFVRVLLTKAQGLDASVTFGKGFDESTLKLFEEEARSFGYAMNEGKLDVFIPHSLNKYEYSDTLGGKISRFDRYQSLDAVTFEKANV</sequence>
<proteinExistence type="predicted"/>
<name>A0A2H0VED0_9BACT</name>
<gene>
    <name evidence="2" type="ORF">COT91_01475</name>
</gene>
<feature type="compositionally biased region" description="Basic and acidic residues" evidence="1">
    <location>
        <begin position="15"/>
        <end position="30"/>
    </location>
</feature>